<dbReference type="EMBL" id="CP034687">
    <property type="protein sequence ID" value="AZS90062.1"/>
    <property type="molecule type" value="Genomic_DNA"/>
</dbReference>
<keyword evidence="3" id="KW-0418">Kinase</keyword>
<dbReference type="Gene3D" id="3.30.450.40">
    <property type="match status" value="1"/>
</dbReference>
<evidence type="ECO:0000313" key="3">
    <source>
        <dbReference type="EMBL" id="QCN90540.1"/>
    </source>
</evidence>
<keyword evidence="5" id="KW-1185">Reference proteome</keyword>
<evidence type="ECO:0000313" key="2">
    <source>
        <dbReference type="EMBL" id="AZS90062.1"/>
    </source>
</evidence>
<accession>A0A3Q9L266</accession>
<dbReference type="InterPro" id="IPR003018">
    <property type="entry name" value="GAF"/>
</dbReference>
<dbReference type="KEGG" id="sgd:ELQ87_25685"/>
<reference evidence="3 5" key="1">
    <citation type="submission" date="2018-04" db="EMBL/GenBank/DDBJ databases">
        <title>Complete genome sequences of Streptomyces griseoviridis K61 and characterization of antagonistic properties of biological control agents.</title>
        <authorList>
            <person name="Mariita R.M."/>
            <person name="Sello J.K."/>
        </authorList>
    </citation>
    <scope>NUCLEOTIDE SEQUENCE [LARGE SCALE GENOMIC DNA]</scope>
    <source>
        <strain evidence="3 5">K61</strain>
    </source>
</reference>
<keyword evidence="3" id="KW-0808">Transferase</keyword>
<reference evidence="2 4" key="2">
    <citation type="submission" date="2018-12" db="EMBL/GenBank/DDBJ databases">
        <title>Streptomyces griseoviridis F1-27 complete genome.</title>
        <authorList>
            <person name="Mariita R.M."/>
            <person name="Sello J.K."/>
        </authorList>
    </citation>
    <scope>NUCLEOTIDE SEQUENCE [LARGE SCALE GENOMIC DNA]</scope>
    <source>
        <strain evidence="2 4">F1-27</strain>
    </source>
</reference>
<protein>
    <submittedName>
        <fullName evidence="2">GAF domain-containing protein</fullName>
    </submittedName>
    <submittedName>
        <fullName evidence="3">Histidine kinase</fullName>
    </submittedName>
</protein>
<dbReference type="InterPro" id="IPR029016">
    <property type="entry name" value="GAF-like_dom_sf"/>
</dbReference>
<dbReference type="OrthoDB" id="9150152at2"/>
<evidence type="ECO:0000313" key="5">
    <source>
        <dbReference type="Proteomes" id="UP000501753"/>
    </source>
</evidence>
<dbReference type="SUPFAM" id="SSF55781">
    <property type="entry name" value="GAF domain-like"/>
    <property type="match status" value="1"/>
</dbReference>
<dbReference type="Pfam" id="PF01590">
    <property type="entry name" value="GAF"/>
    <property type="match status" value="1"/>
</dbReference>
<dbReference type="GO" id="GO:0016301">
    <property type="term" value="F:kinase activity"/>
    <property type="evidence" value="ECO:0007669"/>
    <property type="project" value="UniProtKB-KW"/>
</dbReference>
<dbReference type="Proteomes" id="UP000271291">
    <property type="component" value="Chromosome"/>
</dbReference>
<dbReference type="AlphaFoldDB" id="A0A3Q9L266"/>
<evidence type="ECO:0000313" key="4">
    <source>
        <dbReference type="Proteomes" id="UP000271291"/>
    </source>
</evidence>
<evidence type="ECO:0000259" key="1">
    <source>
        <dbReference type="Pfam" id="PF01590"/>
    </source>
</evidence>
<sequence>MHERESLIRHLGVPTGPDEIMDEFATSLATSTDFLYGFVNVFLAQQTFVGLHNPPPDSGHMILGRSMSLEHGWCPAVVRRRMALPLHDVYANCRFAGNYVVDAVGIRSYFGSPLIHPETGITLGTVCVIDPDVRTLADSRRLLGLVKSAGAEVLHTLIASANDR</sequence>
<gene>
    <name evidence="3" type="ORF">DDJ31_13580</name>
    <name evidence="2" type="ORF">ELQ87_25685</name>
</gene>
<dbReference type="PANTHER" id="PTHR43102:SF2">
    <property type="entry name" value="GAF DOMAIN-CONTAINING PROTEIN"/>
    <property type="match status" value="1"/>
</dbReference>
<name>A0A3Q9L266_STRGD</name>
<feature type="domain" description="GAF" evidence="1">
    <location>
        <begin position="18"/>
        <end position="134"/>
    </location>
</feature>
<dbReference type="PANTHER" id="PTHR43102">
    <property type="entry name" value="SLR1143 PROTEIN"/>
    <property type="match status" value="1"/>
</dbReference>
<organism evidence="2 4">
    <name type="scientific">Streptomyces griseoviridis</name>
    <dbReference type="NCBI Taxonomy" id="45398"/>
    <lineage>
        <taxon>Bacteria</taxon>
        <taxon>Bacillati</taxon>
        <taxon>Actinomycetota</taxon>
        <taxon>Actinomycetes</taxon>
        <taxon>Kitasatosporales</taxon>
        <taxon>Streptomycetaceae</taxon>
        <taxon>Streptomyces</taxon>
    </lineage>
</organism>
<dbReference type="Proteomes" id="UP000501753">
    <property type="component" value="Chromosome"/>
</dbReference>
<dbReference type="EMBL" id="CP029078">
    <property type="protein sequence ID" value="QCN90540.1"/>
    <property type="molecule type" value="Genomic_DNA"/>
</dbReference>
<proteinExistence type="predicted"/>